<evidence type="ECO:0000313" key="4">
    <source>
        <dbReference type="Proteomes" id="UP000649604"/>
    </source>
</evidence>
<dbReference type="PROSITE" id="PS50005">
    <property type="entry name" value="TPR"/>
    <property type="match status" value="1"/>
</dbReference>
<dbReference type="SUPFAM" id="SSF48452">
    <property type="entry name" value="TPR-like"/>
    <property type="match status" value="1"/>
</dbReference>
<feature type="transmembrane region" description="Helical" evidence="2">
    <location>
        <begin position="595"/>
        <end position="616"/>
    </location>
</feature>
<keyword evidence="2" id="KW-1133">Transmembrane helix</keyword>
<feature type="transmembrane region" description="Helical" evidence="2">
    <location>
        <begin position="534"/>
        <end position="554"/>
    </location>
</feature>
<feature type="transmembrane region" description="Helical" evidence="2">
    <location>
        <begin position="114"/>
        <end position="136"/>
    </location>
</feature>
<feature type="transmembrane region" description="Helical" evidence="2">
    <location>
        <begin position="267"/>
        <end position="287"/>
    </location>
</feature>
<feature type="transmembrane region" description="Helical" evidence="2">
    <location>
        <begin position="53"/>
        <end position="76"/>
    </location>
</feature>
<keyword evidence="2" id="KW-0812">Transmembrane</keyword>
<comment type="caution">
    <text evidence="3">The sequence shown here is derived from an EMBL/GenBank/DDBJ whole genome shotgun (WGS) entry which is preliminary data.</text>
</comment>
<feature type="transmembrane region" description="Helical" evidence="2">
    <location>
        <begin position="455"/>
        <end position="473"/>
    </location>
</feature>
<name>A0A9D5JU06_9BACT</name>
<organism evidence="3 4">
    <name type="scientific">candidate division KSB3 bacterium</name>
    <dbReference type="NCBI Taxonomy" id="2044937"/>
    <lineage>
        <taxon>Bacteria</taxon>
        <taxon>candidate division KSB3</taxon>
    </lineage>
</organism>
<gene>
    <name evidence="3" type="ORF">GF339_05070</name>
</gene>
<dbReference type="EMBL" id="WJJP01000161">
    <property type="protein sequence ID" value="MBD3323932.1"/>
    <property type="molecule type" value="Genomic_DNA"/>
</dbReference>
<dbReference type="InterPro" id="IPR011990">
    <property type="entry name" value="TPR-like_helical_dom_sf"/>
</dbReference>
<accession>A0A9D5JU06</accession>
<keyword evidence="2" id="KW-0472">Membrane</keyword>
<dbReference type="Gene3D" id="1.25.40.10">
    <property type="entry name" value="Tetratricopeptide repeat domain"/>
    <property type="match status" value="1"/>
</dbReference>
<sequence length="1106" mass="124886">MKYLHSVCIVLIAGTCIGLFVALESFAVLRTYATPTDSDILWELVPLSRLGGYIFGANGLLLIFWGLYAFIAARLTGIAFTNSLRRDAYTYLPFWLLALALLPFNTFLTHVTEGFLLFSPHSLGYLLLLLASLGVYHLKAHNLQHQSPGANRSSLQVSVNQVPTWRIKVVIFLLSLGIYWVVGYRVTTQLDPTGDEPHYLLIAHSLLHDQDLEILNNYTQQDYLAFYGHELDPHVSFGKGHTIYPGHPIGLPVLLIPFYALKGRQGAVLGMNILAALLAVQIYLLAFAMTRRRGLALVLWGVTCFTPPLLLYSSQMYPEIPSALLLAVAYRYISVQPKKPPGQEMIIGACLAILPWLQQRMILPAVVLLACYSVRPSFISRMALRARRSQRFVEFLPILLFGLSGLLLAGFYYALYGNPLPSAPYHSTAINSVFSLDIFLKEGMLGLLLDQEGGLLLHAPHYLLFFAGLAVLVRRHRSQALWLLVLIASIYLPCAGFTLNWRGAWSPVARYMVALTPLLAIPIAVMLHHARRQCIFYTFGFLSIISLYWSYLFLKTPFFAIMQGNGRDTTLAYSSRLIDFTRYVPSFPAKLSGDALLIGLWVLFIAGFSVVMYRAVRTETHAVSTLSQRDRHTSSPEQKMRAQILTVFRWYGVLIGLVLIFTTLVEHWEQNTSMPHLNTNRQLRTLWPRIDSLAFSEQRLLHERPLSQQTFRFEYLQKERHGEVNQEGERFLVTGPHDPFPRGRYTALFSLTVEENPGPSNEPLARLEVVTRNGTQAWAQKTLYGSGVSPGSVHVCALPFELPVDVADLETRVYFYNRVPLRVQKIRIEPDLGDWYYTDALSALEAEQYATARILATRTAAASESVLGAYLHGVVEHLVGNRQHAQTIFENMPDVTPYAADVHYRLGAIAYAQRNLHTAQQHLEEAIRLLPTHIEAWKTLKEVYQARGLDQQVSRVEHILETLYTPKYPAAVNFGNQIMFLGYSVQNISPGLLHLEYYWRALVPLRKDYVFFVHFEGQAISFQHDHAPHVLDPLSDEPSLYPTSHWQPGELIHEAFYLAAPPGTFSIQLGVWDPEQTRQRLPVIAAQAGTASSRSRKIHLPTVTIR</sequence>
<feature type="transmembrane region" description="Helical" evidence="2">
    <location>
        <begin position="395"/>
        <end position="415"/>
    </location>
</feature>
<feature type="transmembrane region" description="Helical" evidence="2">
    <location>
        <begin position="648"/>
        <end position="668"/>
    </location>
</feature>
<evidence type="ECO:0000256" key="2">
    <source>
        <dbReference type="SAM" id="Phobius"/>
    </source>
</evidence>
<feature type="transmembrane region" description="Helical" evidence="2">
    <location>
        <begin position="294"/>
        <end position="312"/>
    </location>
</feature>
<keyword evidence="1" id="KW-0802">TPR repeat</keyword>
<dbReference type="Proteomes" id="UP000649604">
    <property type="component" value="Unassembled WGS sequence"/>
</dbReference>
<feature type="transmembrane region" description="Helical" evidence="2">
    <location>
        <begin position="480"/>
        <end position="502"/>
    </location>
</feature>
<evidence type="ECO:0000256" key="1">
    <source>
        <dbReference type="PROSITE-ProRule" id="PRU00339"/>
    </source>
</evidence>
<reference evidence="3" key="1">
    <citation type="submission" date="2019-11" db="EMBL/GenBank/DDBJ databases">
        <title>Microbial mats filling the niche in hypersaline microbial mats.</title>
        <authorList>
            <person name="Wong H.L."/>
            <person name="Macleod F.I."/>
            <person name="White R.A. III"/>
            <person name="Burns B.P."/>
        </authorList>
    </citation>
    <scope>NUCLEOTIDE SEQUENCE</scope>
    <source>
        <strain evidence="3">Rbin_158</strain>
    </source>
</reference>
<dbReference type="SMART" id="SM00028">
    <property type="entry name" value="TPR"/>
    <property type="match status" value="1"/>
</dbReference>
<feature type="transmembrane region" description="Helical" evidence="2">
    <location>
        <begin position="508"/>
        <end position="527"/>
    </location>
</feature>
<feature type="transmembrane region" description="Helical" evidence="2">
    <location>
        <begin position="346"/>
        <end position="374"/>
    </location>
</feature>
<dbReference type="InterPro" id="IPR019734">
    <property type="entry name" value="TPR_rpt"/>
</dbReference>
<proteinExistence type="predicted"/>
<evidence type="ECO:0000313" key="3">
    <source>
        <dbReference type="EMBL" id="MBD3323932.1"/>
    </source>
</evidence>
<feature type="repeat" description="TPR" evidence="1">
    <location>
        <begin position="900"/>
        <end position="933"/>
    </location>
</feature>
<feature type="transmembrane region" description="Helical" evidence="2">
    <location>
        <begin position="88"/>
        <end position="108"/>
    </location>
</feature>
<dbReference type="AlphaFoldDB" id="A0A9D5JU06"/>
<feature type="transmembrane region" description="Helical" evidence="2">
    <location>
        <begin position="165"/>
        <end position="182"/>
    </location>
</feature>
<feature type="transmembrane region" description="Helical" evidence="2">
    <location>
        <begin position="7"/>
        <end position="33"/>
    </location>
</feature>
<protein>
    <submittedName>
        <fullName evidence="3">Uncharacterized protein</fullName>
    </submittedName>
</protein>